<feature type="signal peptide" evidence="2">
    <location>
        <begin position="1"/>
        <end position="26"/>
    </location>
</feature>
<dbReference type="AlphaFoldDB" id="A0A1F7YFX3"/>
<accession>A0A1F7YFX3</accession>
<keyword evidence="1" id="KW-1133">Transmembrane helix</keyword>
<evidence type="ECO:0000313" key="3">
    <source>
        <dbReference type="EMBL" id="OGM26213.1"/>
    </source>
</evidence>
<feature type="transmembrane region" description="Helical" evidence="1">
    <location>
        <begin position="297"/>
        <end position="320"/>
    </location>
</feature>
<sequence>MIKKLIATASLVIFLFSSIGSSYVYAQDTNPWYIQTYRQWVTKVYDTNASPPEEIFGERYTAAQVQWVIFGLISFLLTSNDYTNGIICSMRSDVTTCLNENPLFTASAARQQENRGVFATIFNPERGFSGVSYVRGKITDLKLLPVPEARAQGFGFGALSPVQKVWKGSRDVMYGLFIVVIIAFAFMIMFRMKISPQVVVTVQSALPRILITLILITFSYAIAGFMVDLIYVVIGIFSFIILQFGFLGGAQWADVFRLMTTGPGDVPIGLLGWFWGFIGPVYYAIMNAAGSIWSLNWVGGTIAWILGWFIVAGILVWLFLACFRIFIMLIRTYLSILISVTFAPLIIGFGALTPGGGFWPWLRGIIANLLVYPVVGILFILSIFFLAATYTGVRDSLSTMISAGGTSTISVSSPFETTQYFWYPPITFGTQAADRNWDPLPILWTFAAIGIFAMIPKAGDLVKSLMSGKGVEGAGDLGKDVNAMFAGGLGYALGTGKYAYGKGVGAYFGGRERATQEQLTRLERMSKTPGITPTHYRMLGRLQEEREERLYGLQRWKRKLGGK</sequence>
<feature type="transmembrane region" description="Helical" evidence="1">
    <location>
        <begin position="205"/>
        <end position="223"/>
    </location>
</feature>
<feature type="transmembrane region" description="Helical" evidence="1">
    <location>
        <begin position="172"/>
        <end position="193"/>
    </location>
</feature>
<proteinExistence type="predicted"/>
<organism evidence="3 4">
    <name type="scientific">Candidatus Woesebacteria bacterium RIFCSPHIGHO2_01_FULL_40_22</name>
    <dbReference type="NCBI Taxonomy" id="1802499"/>
    <lineage>
        <taxon>Bacteria</taxon>
        <taxon>Candidatus Woeseibacteriota</taxon>
    </lineage>
</organism>
<feature type="transmembrane region" description="Helical" evidence="1">
    <location>
        <begin position="229"/>
        <end position="247"/>
    </location>
</feature>
<keyword evidence="1" id="KW-0472">Membrane</keyword>
<reference evidence="3 4" key="1">
    <citation type="journal article" date="2016" name="Nat. Commun.">
        <title>Thousands of microbial genomes shed light on interconnected biogeochemical processes in an aquifer system.</title>
        <authorList>
            <person name="Anantharaman K."/>
            <person name="Brown C.T."/>
            <person name="Hug L.A."/>
            <person name="Sharon I."/>
            <person name="Castelle C.J."/>
            <person name="Probst A.J."/>
            <person name="Thomas B.C."/>
            <person name="Singh A."/>
            <person name="Wilkins M.J."/>
            <person name="Karaoz U."/>
            <person name="Brodie E.L."/>
            <person name="Williams K.H."/>
            <person name="Hubbard S.S."/>
            <person name="Banfield J.F."/>
        </authorList>
    </citation>
    <scope>NUCLEOTIDE SEQUENCE [LARGE SCALE GENOMIC DNA]</scope>
</reference>
<evidence type="ECO:0000313" key="4">
    <source>
        <dbReference type="Proteomes" id="UP000179221"/>
    </source>
</evidence>
<keyword evidence="2" id="KW-0732">Signal</keyword>
<dbReference type="Proteomes" id="UP000179221">
    <property type="component" value="Unassembled WGS sequence"/>
</dbReference>
<feature type="transmembrane region" description="Helical" evidence="1">
    <location>
        <begin position="268"/>
        <end position="285"/>
    </location>
</feature>
<evidence type="ECO:0000256" key="2">
    <source>
        <dbReference type="SAM" id="SignalP"/>
    </source>
</evidence>
<keyword evidence="1" id="KW-0812">Transmembrane</keyword>
<feature type="transmembrane region" description="Helical" evidence="1">
    <location>
        <begin position="365"/>
        <end position="388"/>
    </location>
</feature>
<dbReference type="EMBL" id="MGGL01000015">
    <property type="protein sequence ID" value="OGM26213.1"/>
    <property type="molecule type" value="Genomic_DNA"/>
</dbReference>
<feature type="chain" id="PRO_5009533795" description="Type IV secretion system protein" evidence="2">
    <location>
        <begin position="27"/>
        <end position="563"/>
    </location>
</feature>
<name>A0A1F7YFX3_9BACT</name>
<feature type="transmembrane region" description="Helical" evidence="1">
    <location>
        <begin position="442"/>
        <end position="459"/>
    </location>
</feature>
<evidence type="ECO:0000256" key="1">
    <source>
        <dbReference type="SAM" id="Phobius"/>
    </source>
</evidence>
<evidence type="ECO:0008006" key="5">
    <source>
        <dbReference type="Google" id="ProtNLM"/>
    </source>
</evidence>
<protein>
    <recommendedName>
        <fullName evidence="5">Type IV secretion system protein</fullName>
    </recommendedName>
</protein>
<feature type="transmembrane region" description="Helical" evidence="1">
    <location>
        <begin position="332"/>
        <end position="353"/>
    </location>
</feature>
<gene>
    <name evidence="3" type="ORF">A2628_02640</name>
</gene>
<comment type="caution">
    <text evidence="3">The sequence shown here is derived from an EMBL/GenBank/DDBJ whole genome shotgun (WGS) entry which is preliminary data.</text>
</comment>